<feature type="transmembrane region" description="Helical" evidence="2">
    <location>
        <begin position="120"/>
        <end position="141"/>
    </location>
</feature>
<evidence type="ECO:0000259" key="3">
    <source>
        <dbReference type="Pfam" id="PF10708"/>
    </source>
</evidence>
<proteinExistence type="predicted"/>
<gene>
    <name evidence="4" type="ORF">FHS42_005967</name>
</gene>
<accession>A0A7W9QEN3</accession>
<feature type="region of interest" description="Disordered" evidence="1">
    <location>
        <begin position="144"/>
        <end position="190"/>
    </location>
</feature>
<feature type="region of interest" description="Disordered" evidence="1">
    <location>
        <begin position="1"/>
        <end position="92"/>
    </location>
</feature>
<feature type="domain" description="DUF2510" evidence="3">
    <location>
        <begin position="5"/>
        <end position="38"/>
    </location>
</feature>
<dbReference type="AlphaFoldDB" id="A0A7W9QEN3"/>
<organism evidence="4 5">
    <name type="scientific">Streptomyces zagrosensis</name>
    <dbReference type="NCBI Taxonomy" id="1042984"/>
    <lineage>
        <taxon>Bacteria</taxon>
        <taxon>Bacillati</taxon>
        <taxon>Actinomycetota</taxon>
        <taxon>Actinomycetes</taxon>
        <taxon>Kitasatosporales</taxon>
        <taxon>Streptomycetaceae</taxon>
        <taxon>Streptomyces</taxon>
    </lineage>
</organism>
<reference evidence="4 5" key="1">
    <citation type="submission" date="2020-08" db="EMBL/GenBank/DDBJ databases">
        <title>Genomic Encyclopedia of Type Strains, Phase III (KMG-III): the genomes of soil and plant-associated and newly described type strains.</title>
        <authorList>
            <person name="Whitman W."/>
        </authorList>
    </citation>
    <scope>NUCLEOTIDE SEQUENCE [LARGE SCALE GENOMIC DNA]</scope>
    <source>
        <strain evidence="4 5">CECT 8305</strain>
    </source>
</reference>
<feature type="compositionally biased region" description="Pro residues" evidence="1">
    <location>
        <begin position="52"/>
        <end position="75"/>
    </location>
</feature>
<dbReference type="Pfam" id="PF10708">
    <property type="entry name" value="DUF2510"/>
    <property type="match status" value="1"/>
</dbReference>
<name>A0A7W9QEN3_9ACTN</name>
<dbReference type="Proteomes" id="UP000588098">
    <property type="component" value="Unassembled WGS sequence"/>
</dbReference>
<evidence type="ECO:0000256" key="2">
    <source>
        <dbReference type="SAM" id="Phobius"/>
    </source>
</evidence>
<keyword evidence="2" id="KW-1133">Transmembrane helix</keyword>
<sequence>MTTPPGWYADPDHQGPAPAPERWWDGAAWTESRRGAPSVHDAQTMLSTPSALSPPPAPPGAPPYGQPPQQPPGFAPGPAAGAPYGPPMPGAAPGYPGGYPGYPGGPDAGGPPPGRGRRNAVVATVGAFVVAAIVAGVVVLGGDDGGGDDSNEAGQPKPSFTVPTPEESGPGGGTPTAPSQAGDRATDPANSISVPVLSQWTANPPNAVGLGITTSPYPCPDDTASTCVRGGVFSFGTTGKGYRATTAEGIAKEDIERNAEDSYGAGPGGKRAAYGGLNGHEELKAEPVTVAGQSGYLVRWKADTKKGDDGYVQSIAFPEPGQAAGGQQTMVIVRFGFDVSASAPPLSAMDEIVQGIEPAAGDGEGV</sequence>
<keyword evidence="2" id="KW-0472">Membrane</keyword>
<dbReference type="InterPro" id="IPR018929">
    <property type="entry name" value="DUF2510"/>
</dbReference>
<keyword evidence="2" id="KW-0812">Transmembrane</keyword>
<evidence type="ECO:0000313" key="5">
    <source>
        <dbReference type="Proteomes" id="UP000588098"/>
    </source>
</evidence>
<dbReference type="EMBL" id="JACHJL010000019">
    <property type="protein sequence ID" value="MBB5938876.1"/>
    <property type="molecule type" value="Genomic_DNA"/>
</dbReference>
<dbReference type="RefSeq" id="WP_184577062.1">
    <property type="nucleotide sequence ID" value="NZ_JACHJL010000019.1"/>
</dbReference>
<protein>
    <recommendedName>
        <fullName evidence="3">DUF2510 domain-containing protein</fullName>
    </recommendedName>
</protein>
<evidence type="ECO:0000256" key="1">
    <source>
        <dbReference type="SAM" id="MobiDB-lite"/>
    </source>
</evidence>
<keyword evidence="5" id="KW-1185">Reference proteome</keyword>
<evidence type="ECO:0000313" key="4">
    <source>
        <dbReference type="EMBL" id="MBB5938876.1"/>
    </source>
</evidence>
<comment type="caution">
    <text evidence="4">The sequence shown here is derived from an EMBL/GenBank/DDBJ whole genome shotgun (WGS) entry which is preliminary data.</text>
</comment>